<organism evidence="3 4">
    <name type="scientific">Candidatus Roizmanbacteria bacterium RIFCSPHIGHO2_01_FULL_39_12c</name>
    <dbReference type="NCBI Taxonomy" id="1802031"/>
    <lineage>
        <taxon>Bacteria</taxon>
        <taxon>Candidatus Roizmaniibacteriota</taxon>
    </lineage>
</organism>
<feature type="region of interest" description="Disordered" evidence="1">
    <location>
        <begin position="65"/>
        <end position="96"/>
    </location>
</feature>
<keyword evidence="2" id="KW-0472">Membrane</keyword>
<dbReference type="EMBL" id="MFZG01000033">
    <property type="protein sequence ID" value="OGK15735.1"/>
    <property type="molecule type" value="Genomic_DNA"/>
</dbReference>
<evidence type="ECO:0000313" key="4">
    <source>
        <dbReference type="Proteomes" id="UP000177208"/>
    </source>
</evidence>
<feature type="transmembrane region" description="Helical" evidence="2">
    <location>
        <begin position="21"/>
        <end position="40"/>
    </location>
</feature>
<proteinExistence type="predicted"/>
<dbReference type="Proteomes" id="UP000177208">
    <property type="component" value="Unassembled WGS sequence"/>
</dbReference>
<sequence length="195" mass="21921">MLEKFKDWYRNLPDKKRYIEFVTAILTVPVLITVIISNVSRINEDKKAANTTPAPTAEKIVIITQKDENDMPEPTKALPSEDPSPTDTPQDCKKQIGPIKISSPKEEEIVQKEPVCVTIDYTVGEYCAAAWSYRLDNSGWSDYTSGSFCFSSLPPGKHELDVRVQSVVSDDETTLERTFYYQIKDAPTPNPTSNP</sequence>
<reference evidence="3 4" key="1">
    <citation type="journal article" date="2016" name="Nat. Commun.">
        <title>Thousands of microbial genomes shed light on interconnected biogeochemical processes in an aquifer system.</title>
        <authorList>
            <person name="Anantharaman K."/>
            <person name="Brown C.T."/>
            <person name="Hug L.A."/>
            <person name="Sharon I."/>
            <person name="Castelle C.J."/>
            <person name="Probst A.J."/>
            <person name="Thomas B.C."/>
            <person name="Singh A."/>
            <person name="Wilkins M.J."/>
            <person name="Karaoz U."/>
            <person name="Brodie E.L."/>
            <person name="Williams K.H."/>
            <person name="Hubbard S.S."/>
            <person name="Banfield J.F."/>
        </authorList>
    </citation>
    <scope>NUCLEOTIDE SEQUENCE [LARGE SCALE GENOMIC DNA]</scope>
</reference>
<comment type="caution">
    <text evidence="3">The sequence shown here is derived from an EMBL/GenBank/DDBJ whole genome shotgun (WGS) entry which is preliminary data.</text>
</comment>
<gene>
    <name evidence="3" type="ORF">A2774_00625</name>
</gene>
<accession>A0A1F7GAF5</accession>
<keyword evidence="2" id="KW-0812">Transmembrane</keyword>
<evidence type="ECO:0000256" key="2">
    <source>
        <dbReference type="SAM" id="Phobius"/>
    </source>
</evidence>
<keyword evidence="2" id="KW-1133">Transmembrane helix</keyword>
<protein>
    <submittedName>
        <fullName evidence="3">Uncharacterized protein</fullName>
    </submittedName>
</protein>
<dbReference type="AlphaFoldDB" id="A0A1F7GAF5"/>
<evidence type="ECO:0000313" key="3">
    <source>
        <dbReference type="EMBL" id="OGK15735.1"/>
    </source>
</evidence>
<evidence type="ECO:0000256" key="1">
    <source>
        <dbReference type="SAM" id="MobiDB-lite"/>
    </source>
</evidence>
<name>A0A1F7GAF5_9BACT</name>